<dbReference type="GO" id="GO:0046871">
    <property type="term" value="F:N-acetylgalactosamine binding"/>
    <property type="evidence" value="ECO:0007669"/>
    <property type="project" value="TreeGrafter"/>
</dbReference>
<dbReference type="EMBL" id="ML119698">
    <property type="protein sequence ID" value="RPA79487.1"/>
    <property type="molecule type" value="Genomic_DNA"/>
</dbReference>
<feature type="transmembrane region" description="Helical" evidence="2">
    <location>
        <begin position="305"/>
        <end position="326"/>
    </location>
</feature>
<dbReference type="GO" id="GO:0098636">
    <property type="term" value="C:protein complex involved in cell adhesion"/>
    <property type="evidence" value="ECO:0007669"/>
    <property type="project" value="TreeGrafter"/>
</dbReference>
<dbReference type="GO" id="GO:0009986">
    <property type="term" value="C:cell surface"/>
    <property type="evidence" value="ECO:0007669"/>
    <property type="project" value="TreeGrafter"/>
</dbReference>
<feature type="compositionally biased region" description="Gly residues" evidence="1">
    <location>
        <begin position="71"/>
        <end position="80"/>
    </location>
</feature>
<feature type="compositionally biased region" description="Basic and acidic residues" evidence="1">
    <location>
        <begin position="82"/>
        <end position="93"/>
    </location>
</feature>
<dbReference type="InterPro" id="IPR019019">
    <property type="entry name" value="H-type_lectin_domain"/>
</dbReference>
<dbReference type="GO" id="GO:0070492">
    <property type="term" value="F:oligosaccharide binding"/>
    <property type="evidence" value="ECO:0007669"/>
    <property type="project" value="TreeGrafter"/>
</dbReference>
<feature type="region of interest" description="Disordered" evidence="1">
    <location>
        <begin position="40"/>
        <end position="144"/>
    </location>
</feature>
<feature type="transmembrane region" description="Helical" evidence="2">
    <location>
        <begin position="222"/>
        <end position="242"/>
    </location>
</feature>
<feature type="domain" description="H-type lectin" evidence="3">
    <location>
        <begin position="401"/>
        <end position="464"/>
    </location>
</feature>
<dbReference type="AlphaFoldDB" id="A0A3N4I220"/>
<evidence type="ECO:0000256" key="1">
    <source>
        <dbReference type="SAM" id="MobiDB-lite"/>
    </source>
</evidence>
<protein>
    <recommendedName>
        <fullName evidence="3">H-type lectin domain-containing protein</fullName>
    </recommendedName>
</protein>
<dbReference type="Pfam" id="PF09458">
    <property type="entry name" value="H_lectin"/>
    <property type="match status" value="2"/>
</dbReference>
<dbReference type="InterPro" id="IPR052487">
    <property type="entry name" value="Galactose-binding_lectin"/>
</dbReference>
<name>A0A3N4I220_ASCIM</name>
<feature type="domain" description="H-type lectin" evidence="3">
    <location>
        <begin position="304"/>
        <end position="368"/>
    </location>
</feature>
<evidence type="ECO:0000259" key="3">
    <source>
        <dbReference type="Pfam" id="PF09458"/>
    </source>
</evidence>
<dbReference type="SUPFAM" id="SSF141086">
    <property type="entry name" value="Agglutinin HPA-like"/>
    <property type="match status" value="2"/>
</dbReference>
<organism evidence="4 5">
    <name type="scientific">Ascobolus immersus RN42</name>
    <dbReference type="NCBI Taxonomy" id="1160509"/>
    <lineage>
        <taxon>Eukaryota</taxon>
        <taxon>Fungi</taxon>
        <taxon>Dikarya</taxon>
        <taxon>Ascomycota</taxon>
        <taxon>Pezizomycotina</taxon>
        <taxon>Pezizomycetes</taxon>
        <taxon>Pezizales</taxon>
        <taxon>Ascobolaceae</taxon>
        <taxon>Ascobolus</taxon>
    </lineage>
</organism>
<gene>
    <name evidence="4" type="ORF">BJ508DRAFT_363115</name>
</gene>
<proteinExistence type="predicted"/>
<keyword evidence="5" id="KW-1185">Reference proteome</keyword>
<dbReference type="Gene3D" id="2.60.40.2080">
    <property type="match status" value="2"/>
</dbReference>
<dbReference type="OrthoDB" id="291007at2759"/>
<dbReference type="GO" id="GO:0098609">
    <property type="term" value="P:cell-cell adhesion"/>
    <property type="evidence" value="ECO:0007669"/>
    <property type="project" value="TreeGrafter"/>
</dbReference>
<dbReference type="InterPro" id="IPR037221">
    <property type="entry name" value="H-type_lectin_dom_sf"/>
</dbReference>
<evidence type="ECO:0000256" key="2">
    <source>
        <dbReference type="SAM" id="Phobius"/>
    </source>
</evidence>
<feature type="compositionally biased region" description="Low complexity" evidence="1">
    <location>
        <begin position="44"/>
        <end position="61"/>
    </location>
</feature>
<keyword evidence="2" id="KW-0812">Transmembrane</keyword>
<accession>A0A3N4I220</accession>
<keyword evidence="2" id="KW-1133">Transmembrane helix</keyword>
<feature type="compositionally biased region" description="Basic and acidic residues" evidence="1">
    <location>
        <begin position="124"/>
        <end position="144"/>
    </location>
</feature>
<feature type="compositionally biased region" description="Low complexity" evidence="1">
    <location>
        <begin position="102"/>
        <end position="113"/>
    </location>
</feature>
<keyword evidence="2" id="KW-0472">Membrane</keyword>
<evidence type="ECO:0000313" key="5">
    <source>
        <dbReference type="Proteomes" id="UP000275078"/>
    </source>
</evidence>
<dbReference type="Proteomes" id="UP000275078">
    <property type="component" value="Unassembled WGS sequence"/>
</dbReference>
<reference evidence="4 5" key="1">
    <citation type="journal article" date="2018" name="Nat. Ecol. Evol.">
        <title>Pezizomycetes genomes reveal the molecular basis of ectomycorrhizal truffle lifestyle.</title>
        <authorList>
            <person name="Murat C."/>
            <person name="Payen T."/>
            <person name="Noel B."/>
            <person name="Kuo A."/>
            <person name="Morin E."/>
            <person name="Chen J."/>
            <person name="Kohler A."/>
            <person name="Krizsan K."/>
            <person name="Balestrini R."/>
            <person name="Da Silva C."/>
            <person name="Montanini B."/>
            <person name="Hainaut M."/>
            <person name="Levati E."/>
            <person name="Barry K.W."/>
            <person name="Belfiori B."/>
            <person name="Cichocki N."/>
            <person name="Clum A."/>
            <person name="Dockter R.B."/>
            <person name="Fauchery L."/>
            <person name="Guy J."/>
            <person name="Iotti M."/>
            <person name="Le Tacon F."/>
            <person name="Lindquist E.A."/>
            <person name="Lipzen A."/>
            <person name="Malagnac F."/>
            <person name="Mello A."/>
            <person name="Molinier V."/>
            <person name="Miyauchi S."/>
            <person name="Poulain J."/>
            <person name="Riccioni C."/>
            <person name="Rubini A."/>
            <person name="Sitrit Y."/>
            <person name="Splivallo R."/>
            <person name="Traeger S."/>
            <person name="Wang M."/>
            <person name="Zifcakova L."/>
            <person name="Wipf D."/>
            <person name="Zambonelli A."/>
            <person name="Paolocci F."/>
            <person name="Nowrousian M."/>
            <person name="Ottonello S."/>
            <person name="Baldrian P."/>
            <person name="Spatafora J.W."/>
            <person name="Henrissat B."/>
            <person name="Nagy L.G."/>
            <person name="Aury J.M."/>
            <person name="Wincker P."/>
            <person name="Grigoriev I.V."/>
            <person name="Bonfante P."/>
            <person name="Martin F.M."/>
        </authorList>
    </citation>
    <scope>NUCLEOTIDE SEQUENCE [LARGE SCALE GENOMIC DNA]</scope>
    <source>
        <strain evidence="4 5">RN42</strain>
    </source>
</reference>
<evidence type="ECO:0000313" key="4">
    <source>
        <dbReference type="EMBL" id="RPA79487.1"/>
    </source>
</evidence>
<dbReference type="PANTHER" id="PTHR46938">
    <property type="entry name" value="DISCOIDIN-1 SUBUNIT A-RELATED-RELATED"/>
    <property type="match status" value="1"/>
</dbReference>
<sequence>MSTPGRWKACVCFEPCIESFGRSGCITLARMDSVKRAEMRARVESVSSSGTTSPSGTTTSRTTDETDVPGGNHGSAGGNGENVEKRPDMRETAASDTGSGETTPTGALTPSTTVDSEIPDYGDNDIHDDERSNPDGKDWSGDDRNEADIHLRQVMKWASITNSELSKLSISARTQFISHLLKEESLRRQPYVGRTTHPELVINTARIEVPYATKHLLGKPGIAAAISGFSMPATLASAFLFVTPSNYNDMAFEMSLQSWHASKAKDLSIEWIELPKAEPAAWQHGQWTLGTKARANEHSSIEESIVFPTSFIGIPTVAVFLSGLYLGRKSNLRFQIWAESVTETGFILKGGTWDDSTFYNCKITWVAYANNLSGVHSGRVNTNTYRTFENPQHINMGYESFPIGKFKKPPKVMIGLNFLDFGNGDNELAIQSFVSNVNNLGMCWNADSSGGTVNYGVGLSYLAIEQNDE</sequence>
<dbReference type="GO" id="GO:0030247">
    <property type="term" value="F:polysaccharide binding"/>
    <property type="evidence" value="ECO:0007669"/>
    <property type="project" value="TreeGrafter"/>
</dbReference>